<dbReference type="SUPFAM" id="SSF52172">
    <property type="entry name" value="CheY-like"/>
    <property type="match status" value="1"/>
</dbReference>
<evidence type="ECO:0000313" key="5">
    <source>
        <dbReference type="Proteomes" id="UP000197007"/>
    </source>
</evidence>
<dbReference type="Pfam" id="PF00072">
    <property type="entry name" value="Response_reg"/>
    <property type="match status" value="1"/>
</dbReference>
<accession>A0A1Z4BRW9</accession>
<keyword evidence="4" id="KW-0238">DNA-binding</keyword>
<feature type="domain" description="HTH LytTR-type" evidence="3">
    <location>
        <begin position="143"/>
        <end position="244"/>
    </location>
</feature>
<dbReference type="SMART" id="SM00850">
    <property type="entry name" value="LytTR"/>
    <property type="match status" value="1"/>
</dbReference>
<reference evidence="5" key="1">
    <citation type="submission" date="2017-06" db="EMBL/GenBank/DDBJ databases">
        <title>Complete genome sequence of Capnocytophaga sp. KCOM 1579 (=ChDC OS43) isolated from a human refractory periapical abscess lesion.</title>
        <authorList>
            <person name="Kook J.-K."/>
            <person name="Park S.-N."/>
            <person name="Lim Y.K."/>
            <person name="Roh H."/>
        </authorList>
    </citation>
    <scope>NUCLEOTIDE SEQUENCE [LARGE SCALE GENOMIC DNA]</scope>
    <source>
        <strain evidence="5">ChDC OS43</strain>
    </source>
</reference>
<dbReference type="InterPro" id="IPR007492">
    <property type="entry name" value="LytTR_DNA-bd_dom"/>
</dbReference>
<dbReference type="Gene3D" id="2.40.50.1020">
    <property type="entry name" value="LytTr DNA-binding domain"/>
    <property type="match status" value="1"/>
</dbReference>
<dbReference type="PANTHER" id="PTHR37299">
    <property type="entry name" value="TRANSCRIPTIONAL REGULATOR-RELATED"/>
    <property type="match status" value="1"/>
</dbReference>
<organism evidence="4 5">
    <name type="scientific">Capnocytophaga endodontalis</name>
    <dbReference type="NCBI Taxonomy" id="2708117"/>
    <lineage>
        <taxon>Bacteria</taxon>
        <taxon>Pseudomonadati</taxon>
        <taxon>Bacteroidota</taxon>
        <taxon>Flavobacteriia</taxon>
        <taxon>Flavobacteriales</taxon>
        <taxon>Flavobacteriaceae</taxon>
        <taxon>Capnocytophaga</taxon>
    </lineage>
</organism>
<dbReference type="Pfam" id="PF04397">
    <property type="entry name" value="LytTR"/>
    <property type="match status" value="1"/>
</dbReference>
<evidence type="ECO:0000259" key="2">
    <source>
        <dbReference type="PROSITE" id="PS50110"/>
    </source>
</evidence>
<keyword evidence="5" id="KW-1185">Reference proteome</keyword>
<dbReference type="GO" id="GO:0003677">
    <property type="term" value="F:DNA binding"/>
    <property type="evidence" value="ECO:0007669"/>
    <property type="project" value="UniProtKB-KW"/>
</dbReference>
<dbReference type="GO" id="GO:0000156">
    <property type="term" value="F:phosphorelay response regulator activity"/>
    <property type="evidence" value="ECO:0007669"/>
    <property type="project" value="InterPro"/>
</dbReference>
<dbReference type="SMART" id="SM00448">
    <property type="entry name" value="REC"/>
    <property type="match status" value="1"/>
</dbReference>
<dbReference type="PROSITE" id="PS50110">
    <property type="entry name" value="RESPONSE_REGULATORY"/>
    <property type="match status" value="1"/>
</dbReference>
<gene>
    <name evidence="4" type="ORF">CBG49_13635</name>
</gene>
<protein>
    <submittedName>
        <fullName evidence="4">DNA-binding response regulator</fullName>
    </submittedName>
</protein>
<dbReference type="PANTHER" id="PTHR37299:SF1">
    <property type="entry name" value="STAGE 0 SPORULATION PROTEIN A HOMOLOG"/>
    <property type="match status" value="1"/>
</dbReference>
<keyword evidence="1" id="KW-0597">Phosphoprotein</keyword>
<dbReference type="PROSITE" id="PS50930">
    <property type="entry name" value="HTH_LYTTR"/>
    <property type="match status" value="1"/>
</dbReference>
<dbReference type="Proteomes" id="UP000197007">
    <property type="component" value="Chromosome"/>
</dbReference>
<evidence type="ECO:0000313" key="4">
    <source>
        <dbReference type="EMBL" id="ASF44047.1"/>
    </source>
</evidence>
<feature type="modified residue" description="4-aspartylphosphate" evidence="1">
    <location>
        <position position="53"/>
    </location>
</feature>
<dbReference type="Gene3D" id="3.40.50.2300">
    <property type="match status" value="1"/>
</dbReference>
<dbReference type="InterPro" id="IPR001789">
    <property type="entry name" value="Sig_transdc_resp-reg_receiver"/>
</dbReference>
<evidence type="ECO:0000259" key="3">
    <source>
        <dbReference type="PROSITE" id="PS50930"/>
    </source>
</evidence>
<evidence type="ECO:0000256" key="1">
    <source>
        <dbReference type="PROSITE-ProRule" id="PRU00169"/>
    </source>
</evidence>
<dbReference type="KEGG" id="capn:CBG49_13635"/>
<feature type="domain" description="Response regulatory" evidence="2">
    <location>
        <begin position="2"/>
        <end position="114"/>
    </location>
</feature>
<dbReference type="EMBL" id="CP022022">
    <property type="protein sequence ID" value="ASF44047.1"/>
    <property type="molecule type" value="Genomic_DNA"/>
</dbReference>
<dbReference type="RefSeq" id="WP_088594904.1">
    <property type="nucleotide sequence ID" value="NZ_CP022022.1"/>
</dbReference>
<dbReference type="InterPro" id="IPR011006">
    <property type="entry name" value="CheY-like_superfamily"/>
</dbReference>
<sequence>MKVYILEDETNILKYLISLVEALPFVQIVGYASEIVKAEKEIPVLQPELILSDIQLADGNSFTLFSRIKTDSLQIIFITAFNQFAMEALNLGAFAYLLKPIDKTTLNDTLLRCYQKQEQYKFNQHQMQLTMQYYTEKKEVTKLALKTADCIQIVPVQDIVYCQSDKGYTTFYLADKQQIVVSKVLKEYKSLLPETQFVRCHQSYLVNSTYIKKYYKDGLLELTTGHTLPVSDRKREYVQDFLLRN</sequence>
<dbReference type="InterPro" id="IPR046947">
    <property type="entry name" value="LytR-like"/>
</dbReference>
<dbReference type="AlphaFoldDB" id="A0A1Z4BRW9"/>
<proteinExistence type="predicted"/>
<name>A0A1Z4BRW9_9FLAO</name>